<dbReference type="SUPFAM" id="SSF51445">
    <property type="entry name" value="(Trans)glycosidases"/>
    <property type="match status" value="1"/>
</dbReference>
<feature type="compositionally biased region" description="Low complexity" evidence="4">
    <location>
        <begin position="360"/>
        <end position="371"/>
    </location>
</feature>
<name>A0A6L5XFR6_9BACT</name>
<dbReference type="PROSITE" id="PS51904">
    <property type="entry name" value="GLYCOSYL_HYDROL_F25_2"/>
    <property type="match status" value="1"/>
</dbReference>
<dbReference type="GO" id="GO:0009253">
    <property type="term" value="P:peptidoglycan catabolic process"/>
    <property type="evidence" value="ECO:0007669"/>
    <property type="project" value="InterPro"/>
</dbReference>
<feature type="compositionally biased region" description="Basic and acidic residues" evidence="4">
    <location>
        <begin position="334"/>
        <end position="359"/>
    </location>
</feature>
<dbReference type="CDD" id="cd00599">
    <property type="entry name" value="GH25_muramidase"/>
    <property type="match status" value="1"/>
</dbReference>
<proteinExistence type="inferred from homology"/>
<comment type="caution">
    <text evidence="6">The sequence shown here is derived from an EMBL/GenBank/DDBJ whole genome shotgun (WGS) entry which is preliminary data.</text>
</comment>
<dbReference type="InterPro" id="IPR018077">
    <property type="entry name" value="Glyco_hydro_fam25_subgr"/>
</dbReference>
<keyword evidence="7" id="KW-1185">Reference proteome</keyword>
<reference evidence="6 7" key="1">
    <citation type="submission" date="2019-08" db="EMBL/GenBank/DDBJ databases">
        <title>In-depth cultivation of the pig gut microbiome towards novel bacterial diversity and tailored functional studies.</title>
        <authorList>
            <person name="Wylensek D."/>
            <person name="Hitch T.C.A."/>
            <person name="Clavel T."/>
        </authorList>
    </citation>
    <scope>NUCLEOTIDE SEQUENCE [LARGE SCALE GENOMIC DNA]</scope>
    <source>
        <strain evidence="6 7">Oil-RF-744-WCA-WT-10</strain>
    </source>
</reference>
<dbReference type="Proteomes" id="UP000483362">
    <property type="component" value="Unassembled WGS sequence"/>
</dbReference>
<evidence type="ECO:0000256" key="2">
    <source>
        <dbReference type="ARBA" id="ARBA00022801"/>
    </source>
</evidence>
<accession>A0A6L5XFR6</accession>
<dbReference type="InterPro" id="IPR002053">
    <property type="entry name" value="Glyco_hydro_25"/>
</dbReference>
<protein>
    <recommendedName>
        <fullName evidence="8">Lysozyme</fullName>
    </recommendedName>
</protein>
<organism evidence="6 7">
    <name type="scientific">Sodaliphilus pleomorphus</name>
    <dbReference type="NCBI Taxonomy" id="2606626"/>
    <lineage>
        <taxon>Bacteria</taxon>
        <taxon>Pseudomonadati</taxon>
        <taxon>Bacteroidota</taxon>
        <taxon>Bacteroidia</taxon>
        <taxon>Bacteroidales</taxon>
        <taxon>Muribaculaceae</taxon>
        <taxon>Sodaliphilus</taxon>
    </lineage>
</organism>
<dbReference type="PANTHER" id="PTHR34135">
    <property type="entry name" value="LYSOZYME"/>
    <property type="match status" value="1"/>
</dbReference>
<dbReference type="PANTHER" id="PTHR34135:SF2">
    <property type="entry name" value="LYSOZYME"/>
    <property type="match status" value="1"/>
</dbReference>
<feature type="signal peptide" evidence="5">
    <location>
        <begin position="1"/>
        <end position="20"/>
    </location>
</feature>
<feature type="compositionally biased region" description="Basic and acidic residues" evidence="4">
    <location>
        <begin position="265"/>
        <end position="327"/>
    </location>
</feature>
<evidence type="ECO:0000256" key="1">
    <source>
        <dbReference type="ARBA" id="ARBA00010646"/>
    </source>
</evidence>
<feature type="compositionally biased region" description="Low complexity" evidence="4">
    <location>
        <begin position="240"/>
        <end position="263"/>
    </location>
</feature>
<dbReference type="GO" id="GO:0016052">
    <property type="term" value="P:carbohydrate catabolic process"/>
    <property type="evidence" value="ECO:0007669"/>
    <property type="project" value="TreeGrafter"/>
</dbReference>
<keyword evidence="3" id="KW-0326">Glycosidase</keyword>
<sequence>MRAFLISVITILVTTASLQAQQRELDLSSNSPEIRDLVYDGIDVSSYQEDIDWSATASDKNIKFVYVKATEGTSYKSRHYQYNIENARKHGLRVGSYHFYRPNIPVIKQFQNFTSIVKLNEQDLVPLIDIETKGGLTGAQVADSVLAFARMLERHYGCRPMIYTGSSFYNSYLRGRLAGYKLFIARYSKYPPRLADATWTLWQFSERGRIAGIDSYVDLCRFNTGCNLNSILIKGRRPARATTRTTAVPPRKVAPKPQQQQVPLSKKEMEKQRKAQEKAEKQARKEAEKAREQARKQAEAEAKAKAKREAEAQKAAEKKREQDRKALEQQQARQKQEQKQALKDAERAREKARKQEAARKAQQQSANQKAKSQGKRVNQSSADNDDDVYMPIKKR</sequence>
<comment type="similarity">
    <text evidence="1">Belongs to the glycosyl hydrolase 25 family.</text>
</comment>
<feature type="region of interest" description="Disordered" evidence="4">
    <location>
        <begin position="235"/>
        <end position="395"/>
    </location>
</feature>
<dbReference type="Gene3D" id="3.20.20.80">
    <property type="entry name" value="Glycosidases"/>
    <property type="match status" value="1"/>
</dbReference>
<keyword evidence="2" id="KW-0378">Hydrolase</keyword>
<keyword evidence="5" id="KW-0732">Signal</keyword>
<evidence type="ECO:0000256" key="4">
    <source>
        <dbReference type="SAM" id="MobiDB-lite"/>
    </source>
</evidence>
<dbReference type="SMART" id="SM00641">
    <property type="entry name" value="Glyco_25"/>
    <property type="match status" value="1"/>
</dbReference>
<dbReference type="GO" id="GO:0003796">
    <property type="term" value="F:lysozyme activity"/>
    <property type="evidence" value="ECO:0007669"/>
    <property type="project" value="InterPro"/>
</dbReference>
<evidence type="ECO:0008006" key="8">
    <source>
        <dbReference type="Google" id="ProtNLM"/>
    </source>
</evidence>
<gene>
    <name evidence="6" type="ORF">FYJ29_11380</name>
</gene>
<evidence type="ECO:0000256" key="5">
    <source>
        <dbReference type="SAM" id="SignalP"/>
    </source>
</evidence>
<dbReference type="InterPro" id="IPR017853">
    <property type="entry name" value="GH"/>
</dbReference>
<dbReference type="EMBL" id="VULT01000020">
    <property type="protein sequence ID" value="MSS18355.1"/>
    <property type="molecule type" value="Genomic_DNA"/>
</dbReference>
<evidence type="ECO:0000313" key="6">
    <source>
        <dbReference type="EMBL" id="MSS18355.1"/>
    </source>
</evidence>
<evidence type="ECO:0000313" key="7">
    <source>
        <dbReference type="Proteomes" id="UP000483362"/>
    </source>
</evidence>
<dbReference type="RefSeq" id="WP_154327463.1">
    <property type="nucleotide sequence ID" value="NZ_CP045696.1"/>
</dbReference>
<feature type="chain" id="PRO_5026730208" description="Lysozyme" evidence="5">
    <location>
        <begin position="21"/>
        <end position="395"/>
    </location>
</feature>
<dbReference type="Pfam" id="PF01183">
    <property type="entry name" value="Glyco_hydro_25"/>
    <property type="match status" value="1"/>
</dbReference>
<dbReference type="GO" id="GO:0016998">
    <property type="term" value="P:cell wall macromolecule catabolic process"/>
    <property type="evidence" value="ECO:0007669"/>
    <property type="project" value="InterPro"/>
</dbReference>
<evidence type="ECO:0000256" key="3">
    <source>
        <dbReference type="ARBA" id="ARBA00023295"/>
    </source>
</evidence>
<dbReference type="AlphaFoldDB" id="A0A6L5XFR6"/>